<accession>A0A7J9JDV3</accession>
<proteinExistence type="predicted"/>
<gene>
    <name evidence="1" type="ORF">Goarm_016966</name>
</gene>
<name>A0A7J9JDV3_9ROSI</name>
<comment type="caution">
    <text evidence="1">The sequence shown here is derived from an EMBL/GenBank/DDBJ whole genome shotgun (WGS) entry which is preliminary data.</text>
</comment>
<organism evidence="1 2">
    <name type="scientific">Gossypium armourianum</name>
    <dbReference type="NCBI Taxonomy" id="34283"/>
    <lineage>
        <taxon>Eukaryota</taxon>
        <taxon>Viridiplantae</taxon>
        <taxon>Streptophyta</taxon>
        <taxon>Embryophyta</taxon>
        <taxon>Tracheophyta</taxon>
        <taxon>Spermatophyta</taxon>
        <taxon>Magnoliopsida</taxon>
        <taxon>eudicotyledons</taxon>
        <taxon>Gunneridae</taxon>
        <taxon>Pentapetalae</taxon>
        <taxon>rosids</taxon>
        <taxon>malvids</taxon>
        <taxon>Malvales</taxon>
        <taxon>Malvaceae</taxon>
        <taxon>Malvoideae</taxon>
        <taxon>Gossypium</taxon>
    </lineage>
</organism>
<sequence>ELPFSIPYHCSPIPLPLPHHPLDLIRCQKVLFPNRMLRQQEPEEQSHHKRTR</sequence>
<dbReference type="EMBL" id="JABFAE010000007">
    <property type="protein sequence ID" value="MBA0832581.1"/>
    <property type="molecule type" value="Genomic_DNA"/>
</dbReference>
<dbReference type="AlphaFoldDB" id="A0A7J9JDV3"/>
<dbReference type="Proteomes" id="UP000593575">
    <property type="component" value="Unassembled WGS sequence"/>
</dbReference>
<evidence type="ECO:0000313" key="1">
    <source>
        <dbReference type="EMBL" id="MBA0832581.1"/>
    </source>
</evidence>
<reference evidence="1 2" key="1">
    <citation type="journal article" date="2019" name="Genome Biol. Evol.">
        <title>Insights into the evolution of the New World diploid cottons (Gossypium, subgenus Houzingenia) based on genome sequencing.</title>
        <authorList>
            <person name="Grover C.E."/>
            <person name="Arick M.A. 2nd"/>
            <person name="Thrash A."/>
            <person name="Conover J.L."/>
            <person name="Sanders W.S."/>
            <person name="Peterson D.G."/>
            <person name="Frelichowski J.E."/>
            <person name="Scheffler J.A."/>
            <person name="Scheffler B.E."/>
            <person name="Wendel J.F."/>
        </authorList>
    </citation>
    <scope>NUCLEOTIDE SEQUENCE [LARGE SCALE GENOMIC DNA]</scope>
    <source>
        <strain evidence="1">6</strain>
        <tissue evidence="1">Leaf</tissue>
    </source>
</reference>
<feature type="non-terminal residue" evidence="1">
    <location>
        <position position="1"/>
    </location>
</feature>
<keyword evidence="2" id="KW-1185">Reference proteome</keyword>
<protein>
    <submittedName>
        <fullName evidence="1">Uncharacterized protein</fullName>
    </submittedName>
</protein>
<evidence type="ECO:0000313" key="2">
    <source>
        <dbReference type="Proteomes" id="UP000593575"/>
    </source>
</evidence>